<reference evidence="1" key="1">
    <citation type="submission" date="2014-11" db="EMBL/GenBank/DDBJ databases">
        <authorList>
            <person name="Amaro Gonzalez C."/>
        </authorList>
    </citation>
    <scope>NUCLEOTIDE SEQUENCE</scope>
</reference>
<accession>A0A0E9VFC0</accession>
<dbReference type="EMBL" id="GBXM01032412">
    <property type="protein sequence ID" value="JAH76165.1"/>
    <property type="molecule type" value="Transcribed_RNA"/>
</dbReference>
<evidence type="ECO:0000313" key="1">
    <source>
        <dbReference type="EMBL" id="JAH76165.1"/>
    </source>
</evidence>
<name>A0A0E9VFC0_ANGAN</name>
<protein>
    <submittedName>
        <fullName evidence="1">Uncharacterized protein</fullName>
    </submittedName>
</protein>
<sequence>MQGKELRRKYSCPEYLKGTQNGRCTTCGLSLQMQCTAHTVYVGVFISFL</sequence>
<reference evidence="1" key="2">
    <citation type="journal article" date="2015" name="Fish Shellfish Immunol.">
        <title>Early steps in the European eel (Anguilla anguilla)-Vibrio vulnificus interaction in the gills: Role of the RtxA13 toxin.</title>
        <authorList>
            <person name="Callol A."/>
            <person name="Pajuelo D."/>
            <person name="Ebbesson L."/>
            <person name="Teles M."/>
            <person name="MacKenzie S."/>
            <person name="Amaro C."/>
        </authorList>
    </citation>
    <scope>NUCLEOTIDE SEQUENCE</scope>
</reference>
<organism evidence="1">
    <name type="scientific">Anguilla anguilla</name>
    <name type="common">European freshwater eel</name>
    <name type="synonym">Muraena anguilla</name>
    <dbReference type="NCBI Taxonomy" id="7936"/>
    <lineage>
        <taxon>Eukaryota</taxon>
        <taxon>Metazoa</taxon>
        <taxon>Chordata</taxon>
        <taxon>Craniata</taxon>
        <taxon>Vertebrata</taxon>
        <taxon>Euteleostomi</taxon>
        <taxon>Actinopterygii</taxon>
        <taxon>Neopterygii</taxon>
        <taxon>Teleostei</taxon>
        <taxon>Anguilliformes</taxon>
        <taxon>Anguillidae</taxon>
        <taxon>Anguilla</taxon>
    </lineage>
</organism>
<dbReference type="AlphaFoldDB" id="A0A0E9VFC0"/>
<proteinExistence type="predicted"/>